<accession>A0AAJ6LH28</accession>
<evidence type="ECO:0000256" key="6">
    <source>
        <dbReference type="ARBA" id="ARBA00022729"/>
    </source>
</evidence>
<dbReference type="RefSeq" id="WP_308469720.1">
    <property type="nucleotide sequence ID" value="NZ_CP121780.1"/>
</dbReference>
<dbReference type="PANTHER" id="PTHR30451:SF5">
    <property type="entry name" value="SLR0019 PROTEIN"/>
    <property type="match status" value="1"/>
</dbReference>
<evidence type="ECO:0000256" key="9">
    <source>
        <dbReference type="RuleBase" id="RU003884"/>
    </source>
</evidence>
<evidence type="ECO:0000313" key="11">
    <source>
        <dbReference type="EMBL" id="WMG20151.1"/>
    </source>
</evidence>
<keyword evidence="7 9" id="KW-0472">Membrane</keyword>
<dbReference type="InterPro" id="IPR042186">
    <property type="entry name" value="FimD_plug_dom"/>
</dbReference>
<keyword evidence="11" id="KW-0614">Plasmid</keyword>
<dbReference type="GO" id="GO:0015473">
    <property type="term" value="F:fimbrial usher porin activity"/>
    <property type="evidence" value="ECO:0007669"/>
    <property type="project" value="InterPro"/>
</dbReference>
<sequence length="840" mass="93612">MALITKVYAASSEEALIQNLEKPSAKNQTQFMAFSSASLFGSKNKDVNLDLFSTANYIAEGNYIADVLVNERLLGELNLLFKHLDDSNSAVLCVDPILLTKLDLQDDYLRQIQKKDCLTIKEISPDASYNFDISTQALAVFIPQKFVKERPQGYIDPVRFDKGVNSGFFGYSANYNHTETSNDQYLSLTGGLNINGWYYRHAGNFQSNSHSSLGNYRSYKNVLNRDILPIHSRISIGQFNTNALQQESLPIVGVQLASDLNMLPWSMRYYSPVIENVAYTNALVRIFQNGQKIYERTVPAGPFKITDLTSTSSGNLTLEVIENGGEKKIFIIPMQNSFNLLRPEQYNYSLALGNYKTIDKITESTILQGSYNYGLNNYLTLLGGVNLTENYQSMLLGTGLNTAIGGFNLIGNLSKASIFSNDYQGQRLSLDYIYNWNSYNFNVNIGGILQSQNYLTVSNALALLNYDELIDDEQTNLTLTADLKNQFNINLNKSFSNERLGSFSFGFLTNQYWTDKPNQYQFNLNYGNVWKLLNYSIGVSQTNYVNNSTKSDESIYLSLSLPLDYKKSNIFVNSNYQHNTVQDQTNDNFGVNLSGTLGEHNNINFGLGISQYQSSDSNSTTYNANIGYLLPQTNLAATVYSNGNDTQYSVSAQGAIVAHSYGITATNSVADTYSIIHVENGTGATVENAWGVKLDRWGNAIYPNVSAYNLNSIAINPDQLPPEVTLDSNQTQVIPRLYSSTLVTFKANVQSNILLRINNPIEKIQFPMGSRIETQSGKLVGIMGQSNQSLLSNDIRDLNEPLKVIWGDQVKQSCLIPLEGLSLILNSRVTQLSIVNVECH</sequence>
<evidence type="ECO:0000256" key="4">
    <source>
        <dbReference type="ARBA" id="ARBA00022452"/>
    </source>
</evidence>
<dbReference type="Gene3D" id="2.60.40.2610">
    <property type="entry name" value="Outer membrane usher protein FimD, plug domain"/>
    <property type="match status" value="1"/>
</dbReference>
<dbReference type="Pfam" id="PF00577">
    <property type="entry name" value="Usher"/>
    <property type="match status" value="1"/>
</dbReference>
<dbReference type="PROSITE" id="PS01151">
    <property type="entry name" value="FIMBRIAL_USHER"/>
    <property type="match status" value="1"/>
</dbReference>
<gene>
    <name evidence="11" type="ORF">QBJ73_19580</name>
</gene>
<keyword evidence="6" id="KW-0732">Signal</keyword>
<keyword evidence="9" id="KW-1029">Fimbrium biogenesis</keyword>
<name>A0AAJ6LH28_ACIJO</name>
<proteinExistence type="inferred from homology"/>
<evidence type="ECO:0000256" key="2">
    <source>
        <dbReference type="ARBA" id="ARBA00008064"/>
    </source>
</evidence>
<dbReference type="InterPro" id="IPR018030">
    <property type="entry name" value="Fimbrial_membr_usher_CS"/>
</dbReference>
<keyword evidence="3 9" id="KW-0813">Transport</keyword>
<dbReference type="PANTHER" id="PTHR30451">
    <property type="entry name" value="OUTER MEMBRANE USHER PROTEIN"/>
    <property type="match status" value="1"/>
</dbReference>
<protein>
    <submittedName>
        <fullName evidence="11">Fimbrial biogenesis outer membrane usher protein</fullName>
    </submittedName>
</protein>
<dbReference type="AlphaFoldDB" id="A0AAJ6LH28"/>
<keyword evidence="8 9" id="KW-0998">Cell outer membrane</keyword>
<dbReference type="Pfam" id="PF13954">
    <property type="entry name" value="PapC_N"/>
    <property type="match status" value="1"/>
</dbReference>
<dbReference type="Gene3D" id="3.10.20.410">
    <property type="match status" value="1"/>
</dbReference>
<evidence type="ECO:0000256" key="7">
    <source>
        <dbReference type="ARBA" id="ARBA00023136"/>
    </source>
</evidence>
<evidence type="ECO:0000256" key="3">
    <source>
        <dbReference type="ARBA" id="ARBA00022448"/>
    </source>
</evidence>
<keyword evidence="12" id="KW-1185">Reference proteome</keyword>
<dbReference type="GO" id="GO:0009279">
    <property type="term" value="C:cell outer membrane"/>
    <property type="evidence" value="ECO:0007669"/>
    <property type="project" value="UniProtKB-SubCell"/>
</dbReference>
<evidence type="ECO:0000256" key="5">
    <source>
        <dbReference type="ARBA" id="ARBA00022692"/>
    </source>
</evidence>
<dbReference type="SUPFAM" id="SSF141729">
    <property type="entry name" value="FimD N-terminal domain-like"/>
    <property type="match status" value="1"/>
</dbReference>
<comment type="similarity">
    <text evidence="2 9">Belongs to the fimbrial export usher family.</text>
</comment>
<organism evidence="11 12">
    <name type="scientific">Acinetobacter johnsonii</name>
    <dbReference type="NCBI Taxonomy" id="40214"/>
    <lineage>
        <taxon>Bacteria</taxon>
        <taxon>Pseudomonadati</taxon>
        <taxon>Pseudomonadota</taxon>
        <taxon>Gammaproteobacteria</taxon>
        <taxon>Moraxellales</taxon>
        <taxon>Moraxellaceae</taxon>
        <taxon>Acinetobacter</taxon>
    </lineage>
</organism>
<dbReference type="GO" id="GO:0009297">
    <property type="term" value="P:pilus assembly"/>
    <property type="evidence" value="ECO:0007669"/>
    <property type="project" value="InterPro"/>
</dbReference>
<dbReference type="InterPro" id="IPR037224">
    <property type="entry name" value="PapC_N_sf"/>
</dbReference>
<evidence type="ECO:0000256" key="1">
    <source>
        <dbReference type="ARBA" id="ARBA00004571"/>
    </source>
</evidence>
<dbReference type="Proteomes" id="UP001244586">
    <property type="component" value="Plasmid pAYTCM-4"/>
</dbReference>
<geneLocation type="plasmid" evidence="11 12">
    <name>pAYTCM-4</name>
</geneLocation>
<evidence type="ECO:0000313" key="12">
    <source>
        <dbReference type="Proteomes" id="UP001244586"/>
    </source>
</evidence>
<dbReference type="InterPro" id="IPR025885">
    <property type="entry name" value="PapC_N"/>
</dbReference>
<dbReference type="InterPro" id="IPR000015">
    <property type="entry name" value="Fimb_usher"/>
</dbReference>
<dbReference type="Gene3D" id="2.60.40.3110">
    <property type="match status" value="1"/>
</dbReference>
<keyword evidence="4" id="KW-1134">Transmembrane beta strand</keyword>
<dbReference type="EMBL" id="CP121780">
    <property type="protein sequence ID" value="WMG20151.1"/>
    <property type="molecule type" value="Genomic_DNA"/>
</dbReference>
<comment type="subcellular location">
    <subcellularLocation>
        <location evidence="1 9">Cell outer membrane</location>
        <topology evidence="1 9">Multi-pass membrane protein</topology>
    </subcellularLocation>
</comment>
<evidence type="ECO:0000256" key="8">
    <source>
        <dbReference type="ARBA" id="ARBA00023237"/>
    </source>
</evidence>
<reference evidence="11 12" key="1">
    <citation type="submission" date="2023-04" db="EMBL/GenBank/DDBJ databases">
        <title>Acinetobacter johnsonii isolate AYTCM encoding NDM-1, OXA-58 and PER-1.</title>
        <authorList>
            <person name="Tian C."/>
            <person name="Wang S."/>
            <person name="Fan X."/>
            <person name="Xia D."/>
        </authorList>
    </citation>
    <scope>NUCLEOTIDE SEQUENCE [LARGE SCALE GENOMIC DNA]</scope>
    <source>
        <strain evidence="11 12">AYTCM</strain>
        <plasmid evidence="11 12">pAYTCM-4</plasmid>
    </source>
</reference>
<feature type="domain" description="PapC N-terminal" evidence="10">
    <location>
        <begin position="34"/>
        <end position="175"/>
    </location>
</feature>
<keyword evidence="5 9" id="KW-0812">Transmembrane</keyword>
<evidence type="ECO:0000259" key="10">
    <source>
        <dbReference type="Pfam" id="PF13954"/>
    </source>
</evidence>